<organism evidence="2 3">
    <name type="scientific">Purpureocillium lilacinum</name>
    <name type="common">Paecilomyces lilacinus</name>
    <dbReference type="NCBI Taxonomy" id="33203"/>
    <lineage>
        <taxon>Eukaryota</taxon>
        <taxon>Fungi</taxon>
        <taxon>Dikarya</taxon>
        <taxon>Ascomycota</taxon>
        <taxon>Pezizomycotina</taxon>
        <taxon>Sordariomycetes</taxon>
        <taxon>Hypocreomycetidae</taxon>
        <taxon>Hypocreales</taxon>
        <taxon>Ophiocordycipitaceae</taxon>
        <taxon>Purpureocillium</taxon>
    </lineage>
</organism>
<feature type="compositionally biased region" description="Low complexity" evidence="1">
    <location>
        <begin position="272"/>
        <end position="284"/>
    </location>
</feature>
<dbReference type="PROSITE" id="PS51257">
    <property type="entry name" value="PROKAR_LIPOPROTEIN"/>
    <property type="match status" value="1"/>
</dbReference>
<evidence type="ECO:0000313" key="2">
    <source>
        <dbReference type="EMBL" id="KAK4088590.1"/>
    </source>
</evidence>
<reference evidence="2 3" key="1">
    <citation type="journal article" date="2024" name="Microbiol. Resour. Announc.">
        <title>Genome annotations for the ascomycete fungi Trichoderma harzianum, Trichoderma aggressivum, and Purpureocillium lilacinum.</title>
        <authorList>
            <person name="Beijen E.P.W."/>
            <person name="Ohm R.A."/>
        </authorList>
    </citation>
    <scope>NUCLEOTIDE SEQUENCE [LARGE SCALE GENOMIC DNA]</scope>
    <source>
        <strain evidence="2 3">CBS 150709</strain>
    </source>
</reference>
<feature type="compositionally biased region" description="Basic and acidic residues" evidence="1">
    <location>
        <begin position="1176"/>
        <end position="1188"/>
    </location>
</feature>
<feature type="region of interest" description="Disordered" evidence="1">
    <location>
        <begin position="1013"/>
        <end position="1035"/>
    </location>
</feature>
<protein>
    <submittedName>
        <fullName evidence="2">Uncharacterized protein</fullName>
    </submittedName>
</protein>
<feature type="compositionally biased region" description="Polar residues" evidence="1">
    <location>
        <begin position="322"/>
        <end position="342"/>
    </location>
</feature>
<feature type="compositionally biased region" description="Polar residues" evidence="1">
    <location>
        <begin position="254"/>
        <end position="266"/>
    </location>
</feature>
<dbReference type="Proteomes" id="UP001287286">
    <property type="component" value="Unassembled WGS sequence"/>
</dbReference>
<accession>A0ABR0BX90</accession>
<evidence type="ECO:0000256" key="1">
    <source>
        <dbReference type="SAM" id="MobiDB-lite"/>
    </source>
</evidence>
<feature type="region of interest" description="Disordered" evidence="1">
    <location>
        <begin position="602"/>
        <end position="647"/>
    </location>
</feature>
<feature type="region of interest" description="Disordered" evidence="1">
    <location>
        <begin position="51"/>
        <end position="148"/>
    </location>
</feature>
<feature type="compositionally biased region" description="Gly residues" evidence="1">
    <location>
        <begin position="613"/>
        <end position="624"/>
    </location>
</feature>
<sequence length="1326" mass="141209">MHRTIKAVVHMWCVEPQQQGARPAPGLSLAAACPFRVHATRELVATKVLRSHSSPRHLKTHTLYGAGRDTKANLDGSPASNQLRQRQHDRPEKATDKQATQRSGEGQRHQGRAKQGDERVVVSSRARDHPDQCGVRDDGDEGRREGARLEQTRELAEACGGVIAPAWAMYATASMIDTRQSSPPARRSPSRAGGAAPELLKKSGLVPVEARALELWRESNYIMRCRDHNGDRKWKYQGNNVCGASSEGQQLNEMETTGNSAASTSAPDARRAGAARAAAAGTGRDSSLQAPRCCKTMKCENHLAAAESASSNPHPRYRYRGTTCTATRGPSRLLSTPASTLPRNRRRPSEAQTIETTIRPCRQYYRQPISACACIAVIQRSKFLPPPSSASPAGLAVIRAAAPTPDARTSRSEHPVERNALQAAEKIESRVAFRVGLNGWLASSRAAKGNEVSWGAAVGGARAAADVSERSVSATRFHASDPLSDLRVRRGTAGTLNVAPASSSMSESNGLSSRYLASPLQDGDDDDGVAWRRERHGRGRQYLGIVSTYEARARDEHGAWRRPRLWGVGSLASRANRRDAHRHPSKDGCVVVATAAAMAAADDDGRRAVVRRGSGGNGNGGGGGGEDDQDDDDNSVHPCHPRPRLGRLKPKVSTRIASTILMCVCAWAPARGVLRVRLCATVPAGKTIFPHRSMNGRTVGQSQAEPHRSPSARPSLVPLAPRQAGPLVPHAREGGTRILMRNKRDAATVQAAGGRGRHGMDASRPAPSCRGVHVAPAHHRRWLKRRAMARRRMRARAGWRTGRASHDTVLNITVYVKATEHDISAGCTDPPAGRPAVGSRLEWRAAKVPTPQPVIRDHRGRCCMDGSWVDSVPQPMSVDRTKGGRRTDQLTCPWPAQESTPRDEAGEHREPPKDGGGVVHRFGGMKARHDGTLTGGPAQRCAKQTSETWTGMLGAPTSGIEAAAAAIACMGRNPWHGMAASWGLEPLPMPSGCVNPLVHNRLVLHRGPTADWAPSQRSQVRDAIPSTAGKRARRRATQLALRATLPSGGALFRCAIGDGPHWTLDASTASRAQSPGGALSWPATAAQDQHRQPSPSQPGRYRRGDEAIRPLCDGTRWQLAADRRGGGGGGSSVSPSEQLPGTVLGSYDQVPRSTSAALPRSLAPKKGGQAGGRHSAGRDEREERRQEGEGGSMPRCSARTGHTWFEAIAPAMGFESSSAASSQVVGGCMSALIESGMRQRGAAGGQASFLCSPSMRACPAAPRWNFTGGNWNSAASHPPPLPSPRGGASALDDATAAASAAANYGTAADTHTYAHTSNGTRISPGD</sequence>
<keyword evidence="3" id="KW-1185">Reference proteome</keyword>
<feature type="region of interest" description="Disordered" evidence="1">
    <location>
        <begin position="497"/>
        <end position="528"/>
    </location>
</feature>
<feature type="region of interest" description="Disordered" evidence="1">
    <location>
        <begin position="873"/>
        <end position="918"/>
    </location>
</feature>
<feature type="compositionally biased region" description="Basic and acidic residues" evidence="1">
    <location>
        <begin position="879"/>
        <end position="888"/>
    </location>
</feature>
<feature type="compositionally biased region" description="Basic residues" evidence="1">
    <location>
        <begin position="51"/>
        <end position="60"/>
    </location>
</feature>
<feature type="region of interest" description="Disordered" evidence="1">
    <location>
        <begin position="322"/>
        <end position="352"/>
    </location>
</feature>
<feature type="region of interest" description="Disordered" evidence="1">
    <location>
        <begin position="254"/>
        <end position="289"/>
    </location>
</feature>
<feature type="region of interest" description="Disordered" evidence="1">
    <location>
        <begin position="178"/>
        <end position="198"/>
    </location>
</feature>
<feature type="compositionally biased region" description="Basic and acidic residues" evidence="1">
    <location>
        <begin position="86"/>
        <end position="96"/>
    </location>
</feature>
<feature type="region of interest" description="Disordered" evidence="1">
    <location>
        <begin position="1269"/>
        <end position="1294"/>
    </location>
</feature>
<dbReference type="EMBL" id="JAWRVI010000024">
    <property type="protein sequence ID" value="KAK4088590.1"/>
    <property type="molecule type" value="Genomic_DNA"/>
</dbReference>
<feature type="region of interest" description="Disordered" evidence="1">
    <location>
        <begin position="1066"/>
        <end position="1104"/>
    </location>
</feature>
<evidence type="ECO:0000313" key="3">
    <source>
        <dbReference type="Proteomes" id="UP001287286"/>
    </source>
</evidence>
<comment type="caution">
    <text evidence="2">The sequence shown here is derived from an EMBL/GenBank/DDBJ whole genome shotgun (WGS) entry which is preliminary data.</text>
</comment>
<feature type="compositionally biased region" description="Basic and acidic residues" evidence="1">
    <location>
        <begin position="900"/>
        <end position="913"/>
    </location>
</feature>
<feature type="region of interest" description="Disordered" evidence="1">
    <location>
        <begin position="691"/>
        <end position="735"/>
    </location>
</feature>
<feature type="compositionally biased region" description="Low complexity" evidence="1">
    <location>
        <begin position="502"/>
        <end position="513"/>
    </location>
</feature>
<feature type="compositionally biased region" description="Low complexity" evidence="1">
    <location>
        <begin position="1284"/>
        <end position="1294"/>
    </location>
</feature>
<feature type="compositionally biased region" description="Low complexity" evidence="1">
    <location>
        <begin position="179"/>
        <end position="197"/>
    </location>
</feature>
<name>A0ABR0BX90_PURLI</name>
<proteinExistence type="predicted"/>
<feature type="region of interest" description="Disordered" evidence="1">
    <location>
        <begin position="1120"/>
        <end position="1198"/>
    </location>
</feature>
<feature type="region of interest" description="Disordered" evidence="1">
    <location>
        <begin position="750"/>
        <end position="773"/>
    </location>
</feature>
<gene>
    <name evidence="2" type="ORF">Purlil1_7141</name>
</gene>
<feature type="compositionally biased region" description="Basic and acidic residues" evidence="1">
    <location>
        <begin position="114"/>
        <end position="148"/>
    </location>
</feature>
<feature type="compositionally biased region" description="Polar residues" evidence="1">
    <location>
        <begin position="695"/>
        <end position="704"/>
    </location>
</feature>